<dbReference type="EMBL" id="FWXJ01000003">
    <property type="protein sequence ID" value="SMC36603.1"/>
    <property type="molecule type" value="Genomic_DNA"/>
</dbReference>
<dbReference type="InterPro" id="IPR038157">
    <property type="entry name" value="FeoA_core_dom"/>
</dbReference>
<gene>
    <name evidence="3" type="ORF">SAMN06296008_103150</name>
</gene>
<dbReference type="SUPFAM" id="SSF50037">
    <property type="entry name" value="C-terminal domain of transcriptional repressors"/>
    <property type="match status" value="1"/>
</dbReference>
<evidence type="ECO:0000259" key="2">
    <source>
        <dbReference type="SMART" id="SM00899"/>
    </source>
</evidence>
<dbReference type="RefSeq" id="WP_084282868.1">
    <property type="nucleotide sequence ID" value="NZ_FWXJ01000003.1"/>
</dbReference>
<evidence type="ECO:0000313" key="3">
    <source>
        <dbReference type="EMBL" id="SMC36603.1"/>
    </source>
</evidence>
<dbReference type="OrthoDB" id="559009at2"/>
<keyword evidence="4" id="KW-1185">Reference proteome</keyword>
<dbReference type="AlphaFoldDB" id="A0A1W1YKF3"/>
<dbReference type="Pfam" id="PF04023">
    <property type="entry name" value="FeoA"/>
    <property type="match status" value="1"/>
</dbReference>
<organism evidence="3 4">
    <name type="scientific">Polynucleobacter kasalickyi</name>
    <dbReference type="NCBI Taxonomy" id="1938817"/>
    <lineage>
        <taxon>Bacteria</taxon>
        <taxon>Pseudomonadati</taxon>
        <taxon>Pseudomonadota</taxon>
        <taxon>Betaproteobacteria</taxon>
        <taxon>Burkholderiales</taxon>
        <taxon>Burkholderiaceae</taxon>
        <taxon>Polynucleobacter</taxon>
    </lineage>
</organism>
<keyword evidence="1" id="KW-0408">Iron</keyword>
<dbReference type="GO" id="GO:0046914">
    <property type="term" value="F:transition metal ion binding"/>
    <property type="evidence" value="ECO:0007669"/>
    <property type="project" value="InterPro"/>
</dbReference>
<proteinExistence type="predicted"/>
<evidence type="ECO:0000256" key="1">
    <source>
        <dbReference type="ARBA" id="ARBA00023004"/>
    </source>
</evidence>
<dbReference type="PANTHER" id="PTHR42954:SF2">
    <property type="entry name" value="FE(2+) TRANSPORT PROTEIN A"/>
    <property type="match status" value="1"/>
</dbReference>
<dbReference type="InterPro" id="IPR008988">
    <property type="entry name" value="Transcriptional_repressor_C"/>
</dbReference>
<dbReference type="InterPro" id="IPR052713">
    <property type="entry name" value="FeoA"/>
</dbReference>
<protein>
    <submittedName>
        <fullName evidence="3">Ferrous iron transport protein A</fullName>
    </submittedName>
</protein>
<dbReference type="Proteomes" id="UP000192708">
    <property type="component" value="Unassembled WGS sequence"/>
</dbReference>
<accession>A0A1W1YKF3</accession>
<dbReference type="InterPro" id="IPR007167">
    <property type="entry name" value="Fe-transptr_FeoA-like"/>
</dbReference>
<feature type="domain" description="Ferrous iron transporter FeoA-like" evidence="2">
    <location>
        <begin position="1"/>
        <end position="77"/>
    </location>
</feature>
<evidence type="ECO:0000313" key="4">
    <source>
        <dbReference type="Proteomes" id="UP000192708"/>
    </source>
</evidence>
<dbReference type="STRING" id="1938817.SAMN06296008_103150"/>
<dbReference type="PANTHER" id="PTHR42954">
    <property type="entry name" value="FE(2+) TRANSPORT PROTEIN A"/>
    <property type="match status" value="1"/>
</dbReference>
<sequence>MTLDQATNGQILRVMRIHSLPQSIDLIQQLEDIGFIPGEQVSVLRRNILGGDPMMIRVGTSTFALRKNEAAFVEVEPL</sequence>
<dbReference type="Gene3D" id="2.30.30.90">
    <property type="match status" value="1"/>
</dbReference>
<dbReference type="SMART" id="SM00899">
    <property type="entry name" value="FeoA"/>
    <property type="match status" value="1"/>
</dbReference>
<reference evidence="3 4" key="1">
    <citation type="submission" date="2017-04" db="EMBL/GenBank/DDBJ databases">
        <authorList>
            <person name="Afonso C.L."/>
            <person name="Miller P.J."/>
            <person name="Scott M.A."/>
            <person name="Spackman E."/>
            <person name="Goraichik I."/>
            <person name="Dimitrov K.M."/>
            <person name="Suarez D.L."/>
            <person name="Swayne D.E."/>
        </authorList>
    </citation>
    <scope>NUCLEOTIDE SEQUENCE [LARGE SCALE GENOMIC DNA]</scope>
    <source>
        <strain evidence="3 4">VK13</strain>
    </source>
</reference>
<name>A0A1W1YKF3_9BURK</name>